<dbReference type="SUPFAM" id="SSF56176">
    <property type="entry name" value="FAD-binding/transporter-associated domain-like"/>
    <property type="match status" value="1"/>
</dbReference>
<dbReference type="InterPro" id="IPR036318">
    <property type="entry name" value="FAD-bd_PCMH-like_sf"/>
</dbReference>
<reference evidence="23" key="2">
    <citation type="submission" date="2014-07" db="EMBL/GenBank/DDBJ databases">
        <title>Initial genome analysis of the psychrotolerant acidophile Acidithiobacillus ferrivorans CF27: insights into iron and sulfur oxidation pathways and into biofilm formation.</title>
        <authorList>
            <person name="Talla E."/>
            <person name="Hedrich S."/>
            <person name="Mangenot S."/>
            <person name="Ji B."/>
            <person name="Johnson D.B."/>
            <person name="Barbe V."/>
            <person name="Bonnefoy V."/>
        </authorList>
    </citation>
    <scope>NUCLEOTIDE SEQUENCE [LARGE SCALE GENOMIC DNA]</scope>
    <source>
        <strain evidence="23">CF27</strain>
    </source>
</reference>
<keyword evidence="13 21" id="KW-0133">Cell shape</keyword>
<evidence type="ECO:0000256" key="20">
    <source>
        <dbReference type="HAMAP-Rule" id="MF_00037"/>
    </source>
</evidence>
<dbReference type="AlphaFoldDB" id="A0A060UPI8"/>
<dbReference type="InterPro" id="IPR016167">
    <property type="entry name" value="FAD-bd_PCMH_sub1"/>
</dbReference>
<evidence type="ECO:0000256" key="8">
    <source>
        <dbReference type="ARBA" id="ARBA00022630"/>
    </source>
</evidence>
<dbReference type="EC" id="1.3.1.98" evidence="20"/>
<evidence type="ECO:0000256" key="1">
    <source>
        <dbReference type="ARBA" id="ARBA00001974"/>
    </source>
</evidence>
<dbReference type="InterPro" id="IPR000713">
    <property type="entry name" value="Mur_ligase_N"/>
</dbReference>
<keyword evidence="17 21" id="KW-0961">Cell wall biogenesis/degradation</keyword>
<evidence type="ECO:0000256" key="12">
    <source>
        <dbReference type="ARBA" id="ARBA00022857"/>
    </source>
</evidence>
<evidence type="ECO:0000256" key="16">
    <source>
        <dbReference type="ARBA" id="ARBA00023306"/>
    </source>
</evidence>
<dbReference type="InterPro" id="IPR011601">
    <property type="entry name" value="MurB_C"/>
</dbReference>
<comment type="subcellular location">
    <subcellularLocation>
        <location evidence="3 21">Cytoplasm</location>
    </subcellularLocation>
</comment>
<dbReference type="Gene3D" id="3.40.1190.10">
    <property type="entry name" value="Mur-like, catalytic domain"/>
    <property type="match status" value="1"/>
</dbReference>
<dbReference type="NCBIfam" id="NF010480">
    <property type="entry name" value="PRK13905.1"/>
    <property type="match status" value="1"/>
</dbReference>
<dbReference type="EC" id="6.3.2.8" evidence="21"/>
<evidence type="ECO:0000256" key="17">
    <source>
        <dbReference type="ARBA" id="ARBA00023316"/>
    </source>
</evidence>
<keyword evidence="5 21" id="KW-0963">Cytoplasm</keyword>
<dbReference type="InterPro" id="IPR013221">
    <property type="entry name" value="Mur_ligase_cen"/>
</dbReference>
<keyword evidence="15 20" id="KW-0560">Oxidoreductase</keyword>
<evidence type="ECO:0000313" key="23">
    <source>
        <dbReference type="EMBL" id="CDQ08733.1"/>
    </source>
</evidence>
<organism evidence="23">
    <name type="scientific">Acidithiobacillus ferrivorans</name>
    <dbReference type="NCBI Taxonomy" id="160808"/>
    <lineage>
        <taxon>Bacteria</taxon>
        <taxon>Pseudomonadati</taxon>
        <taxon>Pseudomonadota</taxon>
        <taxon>Acidithiobacillia</taxon>
        <taxon>Acidithiobacillales</taxon>
        <taxon>Acidithiobacillaceae</taxon>
        <taxon>Acidithiobacillus</taxon>
    </lineage>
</organism>
<dbReference type="GO" id="GO:0005524">
    <property type="term" value="F:ATP binding"/>
    <property type="evidence" value="ECO:0007669"/>
    <property type="project" value="UniProtKB-UniRule"/>
</dbReference>
<dbReference type="GO" id="GO:0009252">
    <property type="term" value="P:peptidoglycan biosynthetic process"/>
    <property type="evidence" value="ECO:0007669"/>
    <property type="project" value="UniProtKB-UniRule"/>
</dbReference>
<dbReference type="SUPFAM" id="SSF53244">
    <property type="entry name" value="MurD-like peptide ligases, peptide-binding domain"/>
    <property type="match status" value="1"/>
</dbReference>
<comment type="function">
    <text evidence="2 21">Cell wall formation.</text>
</comment>
<dbReference type="Pfam" id="PF01565">
    <property type="entry name" value="FAD_binding_4"/>
    <property type="match status" value="1"/>
</dbReference>
<dbReference type="InterPro" id="IPR016169">
    <property type="entry name" value="FAD-bd_PCMH_sub2"/>
</dbReference>
<dbReference type="InterPro" id="IPR005758">
    <property type="entry name" value="UDP-N-AcMur_Ala_ligase_MurC"/>
</dbReference>
<dbReference type="HAMAP" id="MF_00046">
    <property type="entry name" value="MurC"/>
    <property type="match status" value="1"/>
</dbReference>
<evidence type="ECO:0000256" key="11">
    <source>
        <dbReference type="ARBA" id="ARBA00022840"/>
    </source>
</evidence>
<evidence type="ECO:0000256" key="14">
    <source>
        <dbReference type="ARBA" id="ARBA00022984"/>
    </source>
</evidence>
<dbReference type="InterPro" id="IPR004101">
    <property type="entry name" value="Mur_ligase_C"/>
</dbReference>
<evidence type="ECO:0000256" key="9">
    <source>
        <dbReference type="ARBA" id="ARBA00022741"/>
    </source>
</evidence>
<comment type="similarity">
    <text evidence="21">Belongs to the MurCDEF family.</text>
</comment>
<comment type="catalytic activity">
    <reaction evidence="18 21">
        <text>UDP-N-acetyl-alpha-D-muramate + L-alanine + ATP = UDP-N-acetyl-alpha-D-muramoyl-L-alanine + ADP + phosphate + H(+)</text>
        <dbReference type="Rhea" id="RHEA:23372"/>
        <dbReference type="ChEBI" id="CHEBI:15378"/>
        <dbReference type="ChEBI" id="CHEBI:30616"/>
        <dbReference type="ChEBI" id="CHEBI:43474"/>
        <dbReference type="ChEBI" id="CHEBI:57972"/>
        <dbReference type="ChEBI" id="CHEBI:70757"/>
        <dbReference type="ChEBI" id="CHEBI:83898"/>
        <dbReference type="ChEBI" id="CHEBI:456216"/>
        <dbReference type="EC" id="6.3.2.8"/>
    </reaction>
</comment>
<comment type="cofactor">
    <cofactor evidence="1 20">
        <name>FAD</name>
        <dbReference type="ChEBI" id="CHEBI:57692"/>
    </cofactor>
</comment>
<evidence type="ECO:0000256" key="5">
    <source>
        <dbReference type="ARBA" id="ARBA00022490"/>
    </source>
</evidence>
<dbReference type="SUPFAM" id="SSF51984">
    <property type="entry name" value="MurCD N-terminal domain"/>
    <property type="match status" value="1"/>
</dbReference>
<dbReference type="HAMAP" id="MF_00037">
    <property type="entry name" value="MurB"/>
    <property type="match status" value="1"/>
</dbReference>
<dbReference type="InterPro" id="IPR050061">
    <property type="entry name" value="MurCDEF_pg_biosynth"/>
</dbReference>
<dbReference type="EMBL" id="CCCS020000002">
    <property type="protein sequence ID" value="CDQ08733.1"/>
    <property type="molecule type" value="Genomic_DNA"/>
</dbReference>
<dbReference type="Pfam" id="PF08245">
    <property type="entry name" value="Mur_ligase_M"/>
    <property type="match status" value="1"/>
</dbReference>
<dbReference type="Pfam" id="PF01225">
    <property type="entry name" value="Mur_ligase"/>
    <property type="match status" value="1"/>
</dbReference>
<evidence type="ECO:0000256" key="19">
    <source>
        <dbReference type="ARBA" id="ARBA00048914"/>
    </source>
</evidence>
<gene>
    <name evidence="21" type="primary">murC</name>
    <name evidence="20" type="synonym">murB</name>
    <name evidence="23" type="ORF">AFERRI_100168</name>
</gene>
<comment type="similarity">
    <text evidence="20">Belongs to the MurB family.</text>
</comment>
<dbReference type="Gene3D" id="3.30.465.10">
    <property type="match status" value="1"/>
</dbReference>
<dbReference type="PROSITE" id="PS51387">
    <property type="entry name" value="FAD_PCMH"/>
    <property type="match status" value="1"/>
</dbReference>
<comment type="pathway">
    <text evidence="4 21">Cell wall biogenesis; peptidoglycan biosynthesis.</text>
</comment>
<keyword evidence="7 21" id="KW-0132">Cell division</keyword>
<dbReference type="SUPFAM" id="SSF56194">
    <property type="entry name" value="Uridine diphospho-N-Acetylenolpyruvylglucosamine reductase, MurB, C-terminal domain"/>
    <property type="match status" value="1"/>
</dbReference>
<feature type="active site" description="Proton donor" evidence="20">
    <location>
        <position position="684"/>
    </location>
</feature>
<dbReference type="GO" id="GO:0008360">
    <property type="term" value="P:regulation of cell shape"/>
    <property type="evidence" value="ECO:0007669"/>
    <property type="project" value="UniProtKB-KW"/>
</dbReference>
<evidence type="ECO:0000256" key="6">
    <source>
        <dbReference type="ARBA" id="ARBA00022598"/>
    </source>
</evidence>
<evidence type="ECO:0000256" key="21">
    <source>
        <dbReference type="HAMAP-Rule" id="MF_00046"/>
    </source>
</evidence>
<keyword evidence="12 20" id="KW-0521">NADP</keyword>
<keyword evidence="9 21" id="KW-0547">Nucleotide-binding</keyword>
<name>A0A060UPI8_9PROT</name>
<dbReference type="InterPro" id="IPR016166">
    <property type="entry name" value="FAD-bd_PCMH"/>
</dbReference>
<dbReference type="Gene3D" id="3.90.190.20">
    <property type="entry name" value="Mur ligase, C-terminal domain"/>
    <property type="match status" value="1"/>
</dbReference>
<evidence type="ECO:0000256" key="13">
    <source>
        <dbReference type="ARBA" id="ARBA00022960"/>
    </source>
</evidence>
<protein>
    <recommendedName>
        <fullName evidence="20 21">Multifunctional fusion protein</fullName>
    </recommendedName>
    <domain>
        <recommendedName>
            <fullName evidence="20">UDP-N-acetylenolpyruvoylglucosamine reductase</fullName>
            <ecNumber evidence="20">1.3.1.98</ecNumber>
        </recommendedName>
        <alternativeName>
            <fullName evidence="20">UDP-N-acetylmuramate dehydrogenase</fullName>
        </alternativeName>
    </domain>
    <domain>
        <recommendedName>
            <fullName evidence="21">UDP-N-acetylmuramate--L-alanine ligase</fullName>
            <ecNumber evidence="21">6.3.2.8</ecNumber>
        </recommendedName>
        <alternativeName>
            <fullName evidence="21">UDP-N-acetylmuramoyl-L-alanine synthetase</fullName>
        </alternativeName>
    </domain>
</protein>
<evidence type="ECO:0000256" key="2">
    <source>
        <dbReference type="ARBA" id="ARBA00003921"/>
    </source>
</evidence>
<keyword evidence="11 21" id="KW-0067">ATP-binding</keyword>
<dbReference type="Pfam" id="PF02873">
    <property type="entry name" value="MurB_C"/>
    <property type="match status" value="1"/>
</dbReference>
<keyword evidence="6 21" id="KW-0436">Ligase</keyword>
<dbReference type="PANTHER" id="PTHR43445">
    <property type="entry name" value="UDP-N-ACETYLMURAMATE--L-ALANINE LIGASE-RELATED"/>
    <property type="match status" value="1"/>
</dbReference>
<dbReference type="Pfam" id="PF02875">
    <property type="entry name" value="Mur_ligase_C"/>
    <property type="match status" value="1"/>
</dbReference>
<evidence type="ECO:0000256" key="3">
    <source>
        <dbReference type="ARBA" id="ARBA00004496"/>
    </source>
</evidence>
<keyword evidence="8 20" id="KW-0285">Flavoprotein</keyword>
<keyword evidence="14 21" id="KW-0573">Peptidoglycan synthesis</keyword>
<evidence type="ECO:0000256" key="4">
    <source>
        <dbReference type="ARBA" id="ARBA00004752"/>
    </source>
</evidence>
<feature type="active site" evidence="20">
    <location>
        <position position="635"/>
    </location>
</feature>
<evidence type="ECO:0000256" key="18">
    <source>
        <dbReference type="ARBA" id="ARBA00047833"/>
    </source>
</evidence>
<evidence type="ECO:0000256" key="15">
    <source>
        <dbReference type="ARBA" id="ARBA00023002"/>
    </source>
</evidence>
<evidence type="ECO:0000256" key="10">
    <source>
        <dbReference type="ARBA" id="ARBA00022827"/>
    </source>
</evidence>
<evidence type="ECO:0000259" key="22">
    <source>
        <dbReference type="PROSITE" id="PS51387"/>
    </source>
</evidence>
<dbReference type="UniPathway" id="UPA00219"/>
<dbReference type="GO" id="GO:0005737">
    <property type="term" value="C:cytoplasm"/>
    <property type="evidence" value="ECO:0007669"/>
    <property type="project" value="UniProtKB-SubCell"/>
</dbReference>
<comment type="catalytic activity">
    <reaction evidence="19 20">
        <text>UDP-N-acetyl-alpha-D-muramate + NADP(+) = UDP-N-acetyl-3-O-(1-carboxyvinyl)-alpha-D-glucosamine + NADPH + H(+)</text>
        <dbReference type="Rhea" id="RHEA:12248"/>
        <dbReference type="ChEBI" id="CHEBI:15378"/>
        <dbReference type="ChEBI" id="CHEBI:57783"/>
        <dbReference type="ChEBI" id="CHEBI:58349"/>
        <dbReference type="ChEBI" id="CHEBI:68483"/>
        <dbReference type="ChEBI" id="CHEBI:70757"/>
        <dbReference type="EC" id="1.3.1.98"/>
    </reaction>
</comment>
<dbReference type="InterPro" id="IPR006094">
    <property type="entry name" value="Oxid_FAD_bind_N"/>
</dbReference>
<dbReference type="Gene3D" id="3.30.43.10">
    <property type="entry name" value="Uridine Diphospho-n-acetylenolpyruvylglucosamine Reductase, domain 2"/>
    <property type="match status" value="1"/>
</dbReference>
<dbReference type="NCBIfam" id="TIGR00179">
    <property type="entry name" value="murB"/>
    <property type="match status" value="1"/>
</dbReference>
<dbReference type="InterPro" id="IPR036615">
    <property type="entry name" value="Mur_ligase_C_dom_sf"/>
</dbReference>
<feature type="active site" evidence="20">
    <location>
        <position position="754"/>
    </location>
</feature>
<dbReference type="GO" id="GO:0051301">
    <property type="term" value="P:cell division"/>
    <property type="evidence" value="ECO:0007669"/>
    <property type="project" value="UniProtKB-KW"/>
</dbReference>
<dbReference type="GO" id="GO:0071949">
    <property type="term" value="F:FAD binding"/>
    <property type="evidence" value="ECO:0007669"/>
    <property type="project" value="InterPro"/>
</dbReference>
<sequence>MQEAKMRNWVRQIHMVGIGGSGMRGIAEVLLNLGYAVSGSDLRPGGSTLRLTDLGAWIFSGHEAANVRGADVVVISSAIPESNPEVQAARELRIPVIRRAEMLAELMRFKQGIAIAGTHGKTTTTSLVASILGAGGLDPTFVIGGRLKSAGTHAALGSGEYLVAEADESDASFLYLSPVMAVVTNIDADHMETYGDSLDNLRGAFLQFLQRLPFYGLAVLCTDEPMVAGLIPELHTPVLRYGFGDDADLQARDVTVHGIGSRFAVWRRVNSDYVHWLDVELGIPGHHNVLNALAAIGIASKVGIQESTIATALADFRGVGRRFELVGTFDGITVVDDYGHHPREIAATIAAARSVWPERPLVLAFQPHRYSRTQALFADFVSSLAAADRVILTDIYSAGETPLPGVSSHALAAAMAAQGVSVRFLPDLLTAPQQIRAELPVGAVLLTLGAGSIANLAAQWPQVFGGGSRMMHSIGGRLRLGEPMHRHTSWRVGGPADRFYLPGTLEDLQAFLQRFAVAPLTWLGLGSNVLVRDGGLRGTTICLANTLDEITLDASGLIRAGAGVGAVKIAHFAAKAGFADAEFLAGIPGTLGGCLSMNAGAHGGDTWSLVEWVEVLHPDGQVQRLSRAEFQIGYREVLGQGAACFIAAGLRLTPADSDTVMHRLRAWQEYRAATQPLEWPSCGSVFRNPPGDHAARLIEAAELKGMRYGDAEVSDQHANFIINRGSARAEEIEALVIRVRQEVYNRFGIDLQPEMRIIGEVADV</sequence>
<accession>A0A060UPI8</accession>
<dbReference type="GO" id="GO:0008762">
    <property type="term" value="F:UDP-N-acetylmuramate dehydrogenase activity"/>
    <property type="evidence" value="ECO:0007669"/>
    <property type="project" value="UniProtKB-UniRule"/>
</dbReference>
<feature type="domain" description="FAD-binding PCMH-type" evidence="22">
    <location>
        <begin position="492"/>
        <end position="655"/>
    </location>
</feature>
<dbReference type="PANTHER" id="PTHR43445:SF3">
    <property type="entry name" value="UDP-N-ACETYLMURAMATE--L-ALANINE LIGASE"/>
    <property type="match status" value="1"/>
</dbReference>
<dbReference type="InterPro" id="IPR003170">
    <property type="entry name" value="MurB"/>
</dbReference>
<dbReference type="GO" id="GO:0071555">
    <property type="term" value="P:cell wall organization"/>
    <property type="evidence" value="ECO:0007669"/>
    <property type="project" value="UniProtKB-KW"/>
</dbReference>
<dbReference type="GO" id="GO:0008763">
    <property type="term" value="F:UDP-N-acetylmuramate-L-alanine ligase activity"/>
    <property type="evidence" value="ECO:0007669"/>
    <property type="project" value="UniProtKB-UniRule"/>
</dbReference>
<dbReference type="Gene3D" id="3.40.50.720">
    <property type="entry name" value="NAD(P)-binding Rossmann-like Domain"/>
    <property type="match status" value="1"/>
</dbReference>
<dbReference type="InterPro" id="IPR036635">
    <property type="entry name" value="MurB_C_sf"/>
</dbReference>
<proteinExistence type="inferred from homology"/>
<keyword evidence="10 20" id="KW-0274">FAD</keyword>
<feature type="binding site" evidence="21">
    <location>
        <begin position="117"/>
        <end position="123"/>
    </location>
    <ligand>
        <name>ATP</name>
        <dbReference type="ChEBI" id="CHEBI:30616"/>
    </ligand>
</feature>
<reference evidence="23" key="1">
    <citation type="submission" date="2014-03" db="EMBL/GenBank/DDBJ databases">
        <authorList>
            <person name="Genoscope - CEA"/>
        </authorList>
    </citation>
    <scope>NUCLEOTIDE SEQUENCE [LARGE SCALE GENOMIC DNA]</scope>
    <source>
        <strain evidence="23">CF27</strain>
    </source>
</reference>
<dbReference type="SUPFAM" id="SSF53623">
    <property type="entry name" value="MurD-like peptide ligases, catalytic domain"/>
    <property type="match status" value="1"/>
</dbReference>
<dbReference type="Gene3D" id="3.90.78.10">
    <property type="entry name" value="UDP-N-acetylenolpyruvoylglucosamine reductase, C-terminal domain"/>
    <property type="match status" value="1"/>
</dbReference>
<dbReference type="NCBIfam" id="TIGR01082">
    <property type="entry name" value="murC"/>
    <property type="match status" value="1"/>
</dbReference>
<comment type="caution">
    <text evidence="23">The sequence shown here is derived from an EMBL/GenBank/DDBJ whole genome shotgun (WGS) entry which is preliminary data.</text>
</comment>
<dbReference type="InterPro" id="IPR036565">
    <property type="entry name" value="Mur-like_cat_sf"/>
</dbReference>
<evidence type="ECO:0000256" key="7">
    <source>
        <dbReference type="ARBA" id="ARBA00022618"/>
    </source>
</evidence>
<keyword evidence="16 21" id="KW-0131">Cell cycle</keyword>